<keyword evidence="6 10" id="KW-0812">Transmembrane</keyword>
<comment type="subcellular location">
    <subcellularLocation>
        <location evidence="1">Cell inner membrane</location>
        <topology evidence="1">Single-pass membrane protein</topology>
        <orientation evidence="1">Periplasmic side</orientation>
    </subcellularLocation>
</comment>
<keyword evidence="3" id="KW-0813">Transport</keyword>
<evidence type="ECO:0000256" key="8">
    <source>
        <dbReference type="ARBA" id="ARBA00022989"/>
    </source>
</evidence>
<evidence type="ECO:0000256" key="3">
    <source>
        <dbReference type="ARBA" id="ARBA00022448"/>
    </source>
</evidence>
<dbReference type="Gene3D" id="3.30.1150.10">
    <property type="match status" value="1"/>
</dbReference>
<dbReference type="NCBIfam" id="TIGR01352">
    <property type="entry name" value="tonB_Cterm"/>
    <property type="match status" value="1"/>
</dbReference>
<evidence type="ECO:0000256" key="10">
    <source>
        <dbReference type="SAM" id="Phobius"/>
    </source>
</evidence>
<dbReference type="GO" id="GO:0055085">
    <property type="term" value="P:transmembrane transport"/>
    <property type="evidence" value="ECO:0007669"/>
    <property type="project" value="InterPro"/>
</dbReference>
<keyword evidence="9 10" id="KW-0472">Membrane</keyword>
<dbReference type="InterPro" id="IPR037682">
    <property type="entry name" value="TonB_C"/>
</dbReference>
<evidence type="ECO:0000256" key="2">
    <source>
        <dbReference type="ARBA" id="ARBA00006555"/>
    </source>
</evidence>
<keyword evidence="5" id="KW-0997">Cell inner membrane</keyword>
<evidence type="ECO:0000256" key="6">
    <source>
        <dbReference type="ARBA" id="ARBA00022692"/>
    </source>
</evidence>
<dbReference type="RefSeq" id="WP_131448581.1">
    <property type="nucleotide sequence ID" value="NZ_SJZB01000049.1"/>
</dbReference>
<keyword evidence="7" id="KW-0653">Protein transport</keyword>
<dbReference type="Pfam" id="PF03544">
    <property type="entry name" value="TonB_C"/>
    <property type="match status" value="1"/>
</dbReference>
<dbReference type="PROSITE" id="PS52015">
    <property type="entry name" value="TONB_CTD"/>
    <property type="match status" value="1"/>
</dbReference>
<evidence type="ECO:0000313" key="12">
    <source>
        <dbReference type="EMBL" id="TCJ11743.1"/>
    </source>
</evidence>
<proteinExistence type="inferred from homology"/>
<evidence type="ECO:0000256" key="5">
    <source>
        <dbReference type="ARBA" id="ARBA00022519"/>
    </source>
</evidence>
<dbReference type="GO" id="GO:0005886">
    <property type="term" value="C:plasma membrane"/>
    <property type="evidence" value="ECO:0007669"/>
    <property type="project" value="UniProtKB-SubCell"/>
</dbReference>
<gene>
    <name evidence="12" type="ORF">EZJ19_13865</name>
</gene>
<feature type="transmembrane region" description="Helical" evidence="10">
    <location>
        <begin position="20"/>
        <end position="39"/>
    </location>
</feature>
<dbReference type="SUPFAM" id="SSF74653">
    <property type="entry name" value="TolA/TonB C-terminal domain"/>
    <property type="match status" value="1"/>
</dbReference>
<evidence type="ECO:0000256" key="9">
    <source>
        <dbReference type="ARBA" id="ARBA00023136"/>
    </source>
</evidence>
<keyword evidence="4" id="KW-1003">Cell membrane</keyword>
<comment type="caution">
    <text evidence="12">The sequence shown here is derived from an EMBL/GenBank/DDBJ whole genome shotgun (WGS) entry which is preliminary data.</text>
</comment>
<feature type="domain" description="TonB C-terminal" evidence="11">
    <location>
        <begin position="116"/>
        <end position="207"/>
    </location>
</feature>
<dbReference type="Proteomes" id="UP000295443">
    <property type="component" value="Unassembled WGS sequence"/>
</dbReference>
<protein>
    <submittedName>
        <fullName evidence="12">Energy transducer TonB</fullName>
    </submittedName>
</protein>
<accession>A0A4R1B7H2</accession>
<dbReference type="EMBL" id="SJZB01000049">
    <property type="protein sequence ID" value="TCJ11743.1"/>
    <property type="molecule type" value="Genomic_DNA"/>
</dbReference>
<sequence>MSAPPDTPPTAPRGAAGWRLLVRMVVLSAAVHGALITLVPARRFPFLADTVAIDARLAPAPAKVATLASVPSPAPAAAPESLAARPTGMVAPPGRAAPAPVGPALPIDTNWYEARQLDAMPEPLAWVAPDYPAGARQQGLEGWVRLRLRIDEAGVVRQLEVVEAHPPGVFEDSALAAFRQLRFRPARKDGRPVRVQLDMPVRYQLGD</sequence>
<dbReference type="OrthoDB" id="8564443at2"/>
<evidence type="ECO:0000256" key="7">
    <source>
        <dbReference type="ARBA" id="ARBA00022927"/>
    </source>
</evidence>
<keyword evidence="13" id="KW-1185">Reference proteome</keyword>
<comment type="similarity">
    <text evidence="2">Belongs to the TonB family.</text>
</comment>
<dbReference type="GO" id="GO:0015031">
    <property type="term" value="P:protein transport"/>
    <property type="evidence" value="ECO:0007669"/>
    <property type="project" value="UniProtKB-KW"/>
</dbReference>
<dbReference type="InterPro" id="IPR006260">
    <property type="entry name" value="TonB/TolA_C"/>
</dbReference>
<evidence type="ECO:0000256" key="1">
    <source>
        <dbReference type="ARBA" id="ARBA00004383"/>
    </source>
</evidence>
<dbReference type="PANTHER" id="PTHR33446">
    <property type="entry name" value="PROTEIN TONB-RELATED"/>
    <property type="match status" value="1"/>
</dbReference>
<evidence type="ECO:0000313" key="13">
    <source>
        <dbReference type="Proteomes" id="UP000295443"/>
    </source>
</evidence>
<dbReference type="AlphaFoldDB" id="A0A4R1B7H2"/>
<reference evidence="12 13" key="1">
    <citation type="submission" date="2019-03" db="EMBL/GenBank/DDBJ databases">
        <title>Genome sequence of Thiobacillaceae bacterium LSR1, a sulfur-oxidizing bacterium isolated from freshwater sediment.</title>
        <authorList>
            <person name="Li S."/>
        </authorList>
    </citation>
    <scope>NUCLEOTIDE SEQUENCE [LARGE SCALE GENOMIC DNA]</scope>
    <source>
        <strain evidence="12 13">LSR1</strain>
    </source>
</reference>
<organism evidence="12 13">
    <name type="scientific">Parasulfuritortus cantonensis</name>
    <dbReference type="NCBI Taxonomy" id="2528202"/>
    <lineage>
        <taxon>Bacteria</taxon>
        <taxon>Pseudomonadati</taxon>
        <taxon>Pseudomonadota</taxon>
        <taxon>Betaproteobacteria</taxon>
        <taxon>Nitrosomonadales</taxon>
        <taxon>Thiobacillaceae</taxon>
        <taxon>Parasulfuritortus</taxon>
    </lineage>
</organism>
<name>A0A4R1B7H2_9PROT</name>
<evidence type="ECO:0000256" key="4">
    <source>
        <dbReference type="ARBA" id="ARBA00022475"/>
    </source>
</evidence>
<dbReference type="InterPro" id="IPR051045">
    <property type="entry name" value="TonB-dependent_transducer"/>
</dbReference>
<keyword evidence="8 10" id="KW-1133">Transmembrane helix</keyword>
<evidence type="ECO:0000259" key="11">
    <source>
        <dbReference type="PROSITE" id="PS52015"/>
    </source>
</evidence>